<feature type="compositionally biased region" description="Polar residues" evidence="1">
    <location>
        <begin position="1"/>
        <end position="14"/>
    </location>
</feature>
<dbReference type="HOGENOM" id="CLU_1299732_0_0_1"/>
<feature type="compositionally biased region" description="Polar residues" evidence="1">
    <location>
        <begin position="24"/>
        <end position="39"/>
    </location>
</feature>
<sequence>MSQRSASKGNSCVRSNRKNDKHGLSSTQLASHGETSVQKLSEIDDANNSDDEYTISGFGDISLSADYEAPAPSPTKAFLKPKSRRPPIPSKCRGANRQETDLGQSSRLTNAYSHLRAVSNAPLSAAESVEALLNRFNRPQNSKDVHADPLTRDRRIATEPQRQQVASDELQAFRQRCLTREAGRYLSDYEKLQGKPLRSRLPPRPPLPQWDD</sequence>
<evidence type="ECO:0000313" key="2">
    <source>
        <dbReference type="EMBL" id="CCM02963.1"/>
    </source>
</evidence>
<dbReference type="InParanoid" id="J4G8H3"/>
<dbReference type="EMBL" id="HE797096">
    <property type="protein sequence ID" value="CCM02963.1"/>
    <property type="molecule type" value="Genomic_DNA"/>
</dbReference>
<dbReference type="GeneID" id="24097874"/>
<feature type="region of interest" description="Disordered" evidence="1">
    <location>
        <begin position="1"/>
        <end position="103"/>
    </location>
</feature>
<proteinExistence type="predicted"/>
<reference evidence="2 3" key="1">
    <citation type="journal article" date="2012" name="Appl. Environ. Microbiol.">
        <title>Short-read sequencing for genomic analysis of the brown rot fungus Fibroporia radiculosa.</title>
        <authorList>
            <person name="Tang J.D."/>
            <person name="Perkins A.D."/>
            <person name="Sonstegard T.S."/>
            <person name="Schroeder S.G."/>
            <person name="Burgess S.C."/>
            <person name="Diehl S.V."/>
        </authorList>
    </citation>
    <scope>NUCLEOTIDE SEQUENCE [LARGE SCALE GENOMIC DNA]</scope>
    <source>
        <strain evidence="2 3">TFFH 294</strain>
    </source>
</reference>
<feature type="compositionally biased region" description="Pro residues" evidence="1">
    <location>
        <begin position="202"/>
        <end position="212"/>
    </location>
</feature>
<accession>J4G8H3</accession>
<gene>
    <name evidence="2" type="ORF">FIBRA_05078</name>
</gene>
<protein>
    <submittedName>
        <fullName evidence="2">Uncharacterized protein</fullName>
    </submittedName>
</protein>
<dbReference type="OrthoDB" id="2943086at2759"/>
<organism evidence="2 3">
    <name type="scientific">Fibroporia radiculosa</name>
    <dbReference type="NCBI Taxonomy" id="599839"/>
    <lineage>
        <taxon>Eukaryota</taxon>
        <taxon>Fungi</taxon>
        <taxon>Dikarya</taxon>
        <taxon>Basidiomycota</taxon>
        <taxon>Agaricomycotina</taxon>
        <taxon>Agaricomycetes</taxon>
        <taxon>Polyporales</taxon>
        <taxon>Fibroporiaceae</taxon>
        <taxon>Fibroporia</taxon>
    </lineage>
</organism>
<feature type="region of interest" description="Disordered" evidence="1">
    <location>
        <begin position="189"/>
        <end position="212"/>
    </location>
</feature>
<dbReference type="RefSeq" id="XP_012182246.1">
    <property type="nucleotide sequence ID" value="XM_012326856.1"/>
</dbReference>
<name>J4G8H3_9APHY</name>
<evidence type="ECO:0000256" key="1">
    <source>
        <dbReference type="SAM" id="MobiDB-lite"/>
    </source>
</evidence>
<dbReference type="Proteomes" id="UP000006352">
    <property type="component" value="Unassembled WGS sequence"/>
</dbReference>
<dbReference type="AlphaFoldDB" id="J4G8H3"/>
<keyword evidence="3" id="KW-1185">Reference proteome</keyword>
<feature type="compositionally biased region" description="Acidic residues" evidence="1">
    <location>
        <begin position="43"/>
        <end position="53"/>
    </location>
</feature>
<evidence type="ECO:0000313" key="3">
    <source>
        <dbReference type="Proteomes" id="UP000006352"/>
    </source>
</evidence>